<dbReference type="AlphaFoldDB" id="A0AAN6N7P4"/>
<name>A0AAN6N7P4_9PEZI</name>
<dbReference type="Proteomes" id="UP001303473">
    <property type="component" value="Unassembled WGS sequence"/>
</dbReference>
<evidence type="ECO:0008006" key="3">
    <source>
        <dbReference type="Google" id="ProtNLM"/>
    </source>
</evidence>
<proteinExistence type="predicted"/>
<keyword evidence="2" id="KW-1185">Reference proteome</keyword>
<dbReference type="InterPro" id="IPR011009">
    <property type="entry name" value="Kinase-like_dom_sf"/>
</dbReference>
<gene>
    <name evidence="1" type="ORF">QBC46DRAFT_449243</name>
</gene>
<protein>
    <recommendedName>
        <fullName evidence="3">Protein kinase domain-containing protein</fullName>
    </recommendedName>
</protein>
<dbReference type="EMBL" id="MU853792">
    <property type="protein sequence ID" value="KAK3940717.1"/>
    <property type="molecule type" value="Genomic_DNA"/>
</dbReference>
<sequence length="123" mass="13917">MPTLWSNPTSFVYPSVANLIAWVKHASSLGEADMQIFACEQLLAIPPDTRGKIRVPEVYRVIEHDDFVYIVMEYVHGQTLGALWRGSGKNMELREQLVAQVTNGISLFINNFHIPPKCEAWTT</sequence>
<organism evidence="1 2">
    <name type="scientific">Diplogelasinospora grovesii</name>
    <dbReference type="NCBI Taxonomy" id="303347"/>
    <lineage>
        <taxon>Eukaryota</taxon>
        <taxon>Fungi</taxon>
        <taxon>Dikarya</taxon>
        <taxon>Ascomycota</taxon>
        <taxon>Pezizomycotina</taxon>
        <taxon>Sordariomycetes</taxon>
        <taxon>Sordariomycetidae</taxon>
        <taxon>Sordariales</taxon>
        <taxon>Diplogelasinosporaceae</taxon>
        <taxon>Diplogelasinospora</taxon>
    </lineage>
</organism>
<dbReference type="SUPFAM" id="SSF56112">
    <property type="entry name" value="Protein kinase-like (PK-like)"/>
    <property type="match status" value="1"/>
</dbReference>
<evidence type="ECO:0000313" key="2">
    <source>
        <dbReference type="Proteomes" id="UP001303473"/>
    </source>
</evidence>
<accession>A0AAN6N7P4</accession>
<evidence type="ECO:0000313" key="1">
    <source>
        <dbReference type="EMBL" id="KAK3940717.1"/>
    </source>
</evidence>
<comment type="caution">
    <text evidence="1">The sequence shown here is derived from an EMBL/GenBank/DDBJ whole genome shotgun (WGS) entry which is preliminary data.</text>
</comment>
<reference evidence="2" key="1">
    <citation type="journal article" date="2023" name="Mol. Phylogenet. Evol.">
        <title>Genome-scale phylogeny and comparative genomics of the fungal order Sordariales.</title>
        <authorList>
            <person name="Hensen N."/>
            <person name="Bonometti L."/>
            <person name="Westerberg I."/>
            <person name="Brannstrom I.O."/>
            <person name="Guillou S."/>
            <person name="Cros-Aarteil S."/>
            <person name="Calhoun S."/>
            <person name="Haridas S."/>
            <person name="Kuo A."/>
            <person name="Mondo S."/>
            <person name="Pangilinan J."/>
            <person name="Riley R."/>
            <person name="LaButti K."/>
            <person name="Andreopoulos B."/>
            <person name="Lipzen A."/>
            <person name="Chen C."/>
            <person name="Yan M."/>
            <person name="Daum C."/>
            <person name="Ng V."/>
            <person name="Clum A."/>
            <person name="Steindorff A."/>
            <person name="Ohm R.A."/>
            <person name="Martin F."/>
            <person name="Silar P."/>
            <person name="Natvig D.O."/>
            <person name="Lalanne C."/>
            <person name="Gautier V."/>
            <person name="Ament-Velasquez S.L."/>
            <person name="Kruys A."/>
            <person name="Hutchinson M.I."/>
            <person name="Powell A.J."/>
            <person name="Barry K."/>
            <person name="Miller A.N."/>
            <person name="Grigoriev I.V."/>
            <person name="Debuchy R."/>
            <person name="Gladieux P."/>
            <person name="Hiltunen Thoren M."/>
            <person name="Johannesson H."/>
        </authorList>
    </citation>
    <scope>NUCLEOTIDE SEQUENCE [LARGE SCALE GENOMIC DNA]</scope>
    <source>
        <strain evidence="2">CBS 340.73</strain>
    </source>
</reference>